<feature type="transmembrane region" description="Helical" evidence="1">
    <location>
        <begin position="325"/>
        <end position="347"/>
    </location>
</feature>
<proteinExistence type="predicted"/>
<keyword evidence="1" id="KW-0812">Transmembrane</keyword>
<feature type="transmembrane region" description="Helical" evidence="1">
    <location>
        <begin position="278"/>
        <end position="296"/>
    </location>
</feature>
<comment type="caution">
    <text evidence="2">The sequence shown here is derived from an EMBL/GenBank/DDBJ whole genome shotgun (WGS) entry which is preliminary data.</text>
</comment>
<evidence type="ECO:0000313" key="2">
    <source>
        <dbReference type="EMBL" id="RZT87904.1"/>
    </source>
</evidence>
<feature type="transmembrane region" description="Helical" evidence="1">
    <location>
        <begin position="126"/>
        <end position="148"/>
    </location>
</feature>
<feature type="transmembrane region" description="Helical" evidence="1">
    <location>
        <begin position="155"/>
        <end position="173"/>
    </location>
</feature>
<evidence type="ECO:0000313" key="3">
    <source>
        <dbReference type="Proteomes" id="UP000291591"/>
    </source>
</evidence>
<dbReference type="EMBL" id="SHKL01000001">
    <property type="protein sequence ID" value="RZT87904.1"/>
    <property type="molecule type" value="Genomic_DNA"/>
</dbReference>
<feature type="transmembrane region" description="Helical" evidence="1">
    <location>
        <begin position="302"/>
        <end position="318"/>
    </location>
</feature>
<keyword evidence="1" id="KW-1133">Transmembrane helix</keyword>
<feature type="transmembrane region" description="Helical" evidence="1">
    <location>
        <begin position="48"/>
        <end position="70"/>
    </location>
</feature>
<name>A0A4Q7V333_PSEST</name>
<evidence type="ECO:0008006" key="4">
    <source>
        <dbReference type="Google" id="ProtNLM"/>
    </source>
</evidence>
<reference evidence="2 3" key="1">
    <citation type="submission" date="2019-02" db="EMBL/GenBank/DDBJ databases">
        <title>Sequencing the genomes of 1000 actinobacteria strains.</title>
        <authorList>
            <person name="Klenk H.-P."/>
        </authorList>
    </citation>
    <scope>NUCLEOTIDE SEQUENCE [LARGE SCALE GENOMIC DNA]</scope>
    <source>
        <strain evidence="2 3">DSM 45779</strain>
    </source>
</reference>
<organism evidence="2 3">
    <name type="scientific">Pseudonocardia sediminis</name>
    <dbReference type="NCBI Taxonomy" id="1397368"/>
    <lineage>
        <taxon>Bacteria</taxon>
        <taxon>Bacillati</taxon>
        <taxon>Actinomycetota</taxon>
        <taxon>Actinomycetes</taxon>
        <taxon>Pseudonocardiales</taxon>
        <taxon>Pseudonocardiaceae</taxon>
        <taxon>Pseudonocardia</taxon>
    </lineage>
</organism>
<accession>A0A4Q7V333</accession>
<dbReference type="Proteomes" id="UP000291591">
    <property type="component" value="Unassembled WGS sequence"/>
</dbReference>
<gene>
    <name evidence="2" type="ORF">EV383_4836</name>
</gene>
<keyword evidence="3" id="KW-1185">Reference proteome</keyword>
<feature type="transmembrane region" description="Helical" evidence="1">
    <location>
        <begin position="245"/>
        <end position="266"/>
    </location>
</feature>
<sequence length="365" mass="40175">MTLRRPGEGLPDLEAPLSKFLLVLTTATILYSFASAAWWKFCKRLPRVLVHVALFSLLAVVILVFLFFYMKYGSPRDSSGYGDEDDALDLLVKGLFSGVNPYGSTTYMGNPLSPLMGGAVLATAPYFIFGYSGFLNVILVPVMTFAILRVYGPRVALFLFGLCFASLGFTEYFLLGGDFFTTALLCCVACFWYVRTAGIRPLSYLTVMLLAVVCTTRASLLPILFGTLLITLWAKRTQVLGEICFGLGIAGTLILPWLILSWPYFFPLQTMKLLGPPSAQVLLLTLMIVSLAYATLVSKSVSSFWVLSLAILPVIFWTPDQLFRASIFIFWAVPILISSNSFIGSLVDGDFAESGESKNETETQI</sequence>
<dbReference type="OrthoDB" id="7107994at2"/>
<dbReference type="AlphaFoldDB" id="A0A4Q7V333"/>
<feature type="transmembrane region" description="Helical" evidence="1">
    <location>
        <begin position="179"/>
        <end position="195"/>
    </location>
</feature>
<protein>
    <recommendedName>
        <fullName evidence="4">Dolichyl-phosphate-mannose-protein mannosyltransferase</fullName>
    </recommendedName>
</protein>
<evidence type="ECO:0000256" key="1">
    <source>
        <dbReference type="SAM" id="Phobius"/>
    </source>
</evidence>
<dbReference type="RefSeq" id="WP_130291990.1">
    <property type="nucleotide sequence ID" value="NZ_SHKL01000001.1"/>
</dbReference>
<feature type="transmembrane region" description="Helical" evidence="1">
    <location>
        <begin position="20"/>
        <end position="41"/>
    </location>
</feature>
<keyword evidence="1" id="KW-0472">Membrane</keyword>
<feature type="transmembrane region" description="Helical" evidence="1">
    <location>
        <begin position="207"/>
        <end position="233"/>
    </location>
</feature>